<dbReference type="Gene3D" id="3.30.70.2450">
    <property type="match status" value="1"/>
</dbReference>
<evidence type="ECO:0000256" key="2">
    <source>
        <dbReference type="ARBA" id="ARBA00007801"/>
    </source>
</evidence>
<comment type="caution">
    <text evidence="8">The sequence shown here is derived from an EMBL/GenBank/DDBJ whole genome shotgun (WGS) entry which is preliminary data.</text>
</comment>
<dbReference type="Proteomes" id="UP000193648">
    <property type="component" value="Unassembled WGS sequence"/>
</dbReference>
<protein>
    <submittedName>
        <fullName evidence="8">FAD binding domain-domain-containing protein</fullName>
    </submittedName>
</protein>
<dbReference type="PANTHER" id="PTHR43004:SF19">
    <property type="entry name" value="BINDING MONOOXYGENASE, PUTATIVE (JCVI)-RELATED"/>
    <property type="match status" value="1"/>
</dbReference>
<dbReference type="GO" id="GO:0016709">
    <property type="term" value="F:oxidoreductase activity, acting on paired donors, with incorporation or reduction of molecular oxygen, NAD(P)H as one donor, and incorporation of one atom of oxygen"/>
    <property type="evidence" value="ECO:0007669"/>
    <property type="project" value="UniProtKB-ARBA"/>
</dbReference>
<dbReference type="InterPro" id="IPR002938">
    <property type="entry name" value="FAD-bd"/>
</dbReference>
<evidence type="ECO:0000313" key="9">
    <source>
        <dbReference type="Proteomes" id="UP000193648"/>
    </source>
</evidence>
<evidence type="ECO:0000256" key="3">
    <source>
        <dbReference type="ARBA" id="ARBA00022630"/>
    </source>
</evidence>
<organism evidence="8 9">
    <name type="scientific">Lobosporangium transversale</name>
    <dbReference type="NCBI Taxonomy" id="64571"/>
    <lineage>
        <taxon>Eukaryota</taxon>
        <taxon>Fungi</taxon>
        <taxon>Fungi incertae sedis</taxon>
        <taxon>Mucoromycota</taxon>
        <taxon>Mortierellomycotina</taxon>
        <taxon>Mortierellomycetes</taxon>
        <taxon>Mortierellales</taxon>
        <taxon>Mortierellaceae</taxon>
        <taxon>Lobosporangium</taxon>
    </lineage>
</organism>
<dbReference type="SUPFAM" id="SSF51905">
    <property type="entry name" value="FAD/NAD(P)-binding domain"/>
    <property type="match status" value="1"/>
</dbReference>
<dbReference type="PANTHER" id="PTHR43004">
    <property type="entry name" value="TRK SYSTEM POTASSIUM UPTAKE PROTEIN"/>
    <property type="match status" value="1"/>
</dbReference>
<evidence type="ECO:0000256" key="4">
    <source>
        <dbReference type="ARBA" id="ARBA00022827"/>
    </source>
</evidence>
<dbReference type="GO" id="GO:0071949">
    <property type="term" value="F:FAD binding"/>
    <property type="evidence" value="ECO:0007669"/>
    <property type="project" value="InterPro"/>
</dbReference>
<dbReference type="InterPro" id="IPR036249">
    <property type="entry name" value="Thioredoxin-like_sf"/>
</dbReference>
<feature type="domain" description="Phenol hydroxylase-like C-terminal dimerisation" evidence="7">
    <location>
        <begin position="631"/>
        <end position="687"/>
    </location>
</feature>
<dbReference type="AlphaFoldDB" id="A0A1Y2GQ46"/>
<evidence type="ECO:0000256" key="5">
    <source>
        <dbReference type="ARBA" id="ARBA00023002"/>
    </source>
</evidence>
<dbReference type="InParanoid" id="A0A1Y2GQ46"/>
<dbReference type="InterPro" id="IPR012941">
    <property type="entry name" value="Phe_hydrox_C_dim_dom"/>
</dbReference>
<evidence type="ECO:0000259" key="7">
    <source>
        <dbReference type="Pfam" id="PF07976"/>
    </source>
</evidence>
<dbReference type="InterPro" id="IPR050641">
    <property type="entry name" value="RIFMO-like"/>
</dbReference>
<dbReference type="Gene3D" id="3.50.50.60">
    <property type="entry name" value="FAD/NAD(P)-binding domain"/>
    <property type="match status" value="1"/>
</dbReference>
<dbReference type="InterPro" id="IPR036188">
    <property type="entry name" value="FAD/NAD-bd_sf"/>
</dbReference>
<keyword evidence="4" id="KW-0274">FAD</keyword>
<feature type="domain" description="FAD-binding" evidence="6">
    <location>
        <begin position="10"/>
        <end position="388"/>
    </location>
</feature>
<dbReference type="Pfam" id="PF07976">
    <property type="entry name" value="Phe_hydrox_dim"/>
    <property type="match status" value="1"/>
</dbReference>
<dbReference type="Pfam" id="PF01494">
    <property type="entry name" value="FAD_binding_3"/>
    <property type="match status" value="1"/>
</dbReference>
<dbReference type="GeneID" id="33571892"/>
<sequence>MSSPPPHIDIPVLISGAGPAGLFAAILLTKLNVPCRVVERHLKVSPLSKALVVHSRTMENFAMCGILDRFLAQGKRVSEFHAYNGAKPVAIIPALTTKESHYGFGLFLEQLKTTNILTEELESLGMKVDRGWELMDTKVVEDPEDKTRSWVETKIRRALTGTNIRETENKVLGVVEEDPEEVGKQYEVQIVRSQYLIASDGGRSVVRHKLNIPFPGITLDNNILIYDGNVESDFPFENITVVNGANNHIMAAFPLLDGQIRIILDNGTLTPEQHAALKSEEPTLEKFQELVSACVAPAKLKCLDSSWLTYYRVNERQAEHFAYKNRVFLVGDAAHVHSPAGGQGMNLGLQDSFNLAWKMALVFHGNAPENILETYEIERKPVADGIIKLSHSMIGMAMGNDFITRTIRNIAFTIAPYVAPYLTTLSPDNNPVPMLKIRYHENAINQRSKSQISVSEDFQVGQRARDGDLQVIEKQDLGYAPVEGVVVRLHELMPGPGIFHILVFTSDNFLSPKPAAKKSTPESIDSAEELSNEIRTHLQAWGSRWAYPLIDSNTDAAHQAVNHNDSGASSPARSSAAIPFEPKVKSLFMAHVISSVSQCHGGQNGINRVNQQTQAQGINALLVNNPGEGKLYLDQTGLLHQKYGVDAKHGPGAIIVVRPDSHIGYRVLGTNKGSWEEVDQYFESILVK</sequence>
<evidence type="ECO:0000256" key="1">
    <source>
        <dbReference type="ARBA" id="ARBA00001974"/>
    </source>
</evidence>
<keyword evidence="5" id="KW-0560">Oxidoreductase</keyword>
<name>A0A1Y2GQ46_9FUNG</name>
<dbReference type="SUPFAM" id="SSF52833">
    <property type="entry name" value="Thioredoxin-like"/>
    <property type="match status" value="1"/>
</dbReference>
<dbReference type="OrthoDB" id="1716816at2759"/>
<dbReference type="PRINTS" id="PR00420">
    <property type="entry name" value="RNGMNOXGNASE"/>
</dbReference>
<keyword evidence="9" id="KW-1185">Reference proteome</keyword>
<dbReference type="STRING" id="64571.A0A1Y2GQ46"/>
<comment type="similarity">
    <text evidence="2">Belongs to the PheA/TfdB FAD monooxygenase family.</text>
</comment>
<proteinExistence type="inferred from homology"/>
<comment type="cofactor">
    <cofactor evidence="1">
        <name>FAD</name>
        <dbReference type="ChEBI" id="CHEBI:57692"/>
    </cofactor>
</comment>
<evidence type="ECO:0000259" key="6">
    <source>
        <dbReference type="Pfam" id="PF01494"/>
    </source>
</evidence>
<dbReference type="RefSeq" id="XP_021882132.1">
    <property type="nucleotide sequence ID" value="XM_022030049.1"/>
</dbReference>
<gene>
    <name evidence="8" type="ORF">BCR41DRAFT_421578</name>
</gene>
<dbReference type="Gene3D" id="3.40.30.20">
    <property type="match status" value="1"/>
</dbReference>
<accession>A0A1Y2GQ46</accession>
<dbReference type="InterPro" id="IPR038220">
    <property type="entry name" value="PHOX_C_sf"/>
</dbReference>
<reference evidence="8 9" key="1">
    <citation type="submission" date="2016-07" db="EMBL/GenBank/DDBJ databases">
        <title>Pervasive Adenine N6-methylation of Active Genes in Fungi.</title>
        <authorList>
            <consortium name="DOE Joint Genome Institute"/>
            <person name="Mondo S.J."/>
            <person name="Dannebaum R.O."/>
            <person name="Kuo R.C."/>
            <person name="Labutti K."/>
            <person name="Haridas S."/>
            <person name="Kuo A."/>
            <person name="Salamov A."/>
            <person name="Ahrendt S.R."/>
            <person name="Lipzen A."/>
            <person name="Sullivan W."/>
            <person name="Andreopoulos W.B."/>
            <person name="Clum A."/>
            <person name="Lindquist E."/>
            <person name="Daum C."/>
            <person name="Ramamoorthy G.K."/>
            <person name="Gryganskyi A."/>
            <person name="Culley D."/>
            <person name="Magnuson J.K."/>
            <person name="James T.Y."/>
            <person name="O'Malley M.A."/>
            <person name="Stajich J.E."/>
            <person name="Spatafora J.W."/>
            <person name="Visel A."/>
            <person name="Grigoriev I.V."/>
        </authorList>
    </citation>
    <scope>NUCLEOTIDE SEQUENCE [LARGE SCALE GENOMIC DNA]</scope>
    <source>
        <strain evidence="8 9">NRRL 3116</strain>
    </source>
</reference>
<evidence type="ECO:0000313" key="8">
    <source>
        <dbReference type="EMBL" id="ORZ18337.1"/>
    </source>
</evidence>
<dbReference type="EMBL" id="MCFF01000015">
    <property type="protein sequence ID" value="ORZ18337.1"/>
    <property type="molecule type" value="Genomic_DNA"/>
</dbReference>
<keyword evidence="3" id="KW-0285">Flavoprotein</keyword>